<evidence type="ECO:0000256" key="7">
    <source>
        <dbReference type="ARBA" id="ARBA00023136"/>
    </source>
</evidence>
<feature type="transmembrane region" description="Helical" evidence="10">
    <location>
        <begin position="86"/>
        <end position="106"/>
    </location>
</feature>
<dbReference type="OrthoDB" id="9777124at2"/>
<dbReference type="RefSeq" id="WP_013951329.1">
    <property type="nucleotide sequence ID" value="NC_015722.1"/>
</dbReference>
<organism evidence="11 12">
    <name type="scientific">Midichloria mitochondrii (strain IricVA)</name>
    <dbReference type="NCBI Taxonomy" id="696127"/>
    <lineage>
        <taxon>Bacteria</taxon>
        <taxon>Pseudomonadati</taxon>
        <taxon>Pseudomonadota</taxon>
        <taxon>Alphaproteobacteria</taxon>
        <taxon>Rickettsiales</taxon>
        <taxon>Candidatus Midichloriaceae</taxon>
        <taxon>Candidatus Midichloria</taxon>
    </lineage>
</organism>
<dbReference type="Proteomes" id="UP000006639">
    <property type="component" value="Chromosome"/>
</dbReference>
<keyword evidence="9 10" id="KW-1208">Phospholipid metabolism</keyword>
<evidence type="ECO:0000256" key="9">
    <source>
        <dbReference type="ARBA" id="ARBA00023264"/>
    </source>
</evidence>
<keyword evidence="2 10" id="KW-0444">Lipid biosynthesis</keyword>
<dbReference type="AlphaFoldDB" id="F7XWS9"/>
<dbReference type="SMART" id="SM01207">
    <property type="entry name" value="G3P_acyltransf"/>
    <property type="match status" value="1"/>
</dbReference>
<evidence type="ECO:0000256" key="8">
    <source>
        <dbReference type="ARBA" id="ARBA00023209"/>
    </source>
</evidence>
<evidence type="ECO:0000256" key="2">
    <source>
        <dbReference type="ARBA" id="ARBA00022516"/>
    </source>
</evidence>
<dbReference type="InterPro" id="IPR003811">
    <property type="entry name" value="G3P_acylTferase_PlsY"/>
</dbReference>
<dbReference type="EMBL" id="CP002130">
    <property type="protein sequence ID" value="AEI89128.1"/>
    <property type="molecule type" value="Genomic_DNA"/>
</dbReference>
<evidence type="ECO:0000256" key="1">
    <source>
        <dbReference type="ARBA" id="ARBA00022475"/>
    </source>
</evidence>
<evidence type="ECO:0000256" key="10">
    <source>
        <dbReference type="HAMAP-Rule" id="MF_01043"/>
    </source>
</evidence>
<keyword evidence="6 10" id="KW-0443">Lipid metabolism</keyword>
<keyword evidence="12" id="KW-1185">Reference proteome</keyword>
<keyword evidence="1 10" id="KW-1003">Cell membrane</keyword>
<evidence type="ECO:0000313" key="12">
    <source>
        <dbReference type="Proteomes" id="UP000006639"/>
    </source>
</evidence>
<evidence type="ECO:0000256" key="5">
    <source>
        <dbReference type="ARBA" id="ARBA00022989"/>
    </source>
</evidence>
<dbReference type="GO" id="GO:0005886">
    <property type="term" value="C:plasma membrane"/>
    <property type="evidence" value="ECO:0007669"/>
    <property type="project" value="InterPro"/>
</dbReference>
<dbReference type="GO" id="GO:0008654">
    <property type="term" value="P:phospholipid biosynthetic process"/>
    <property type="evidence" value="ECO:0007669"/>
    <property type="project" value="UniProtKB-UniRule"/>
</dbReference>
<comment type="pathway">
    <text evidence="10">Lipid metabolism; phospholipid metabolism.</text>
</comment>
<feature type="transmembrane region" description="Helical" evidence="10">
    <location>
        <begin position="159"/>
        <end position="182"/>
    </location>
</feature>
<keyword evidence="8 10" id="KW-0594">Phospholipid biosynthesis</keyword>
<comment type="function">
    <text evidence="10">Catalyzes the transfer of an acyl group from acyl-phosphate (acyl-PO(4)) to glycerol-3-phosphate (G3P) to form lysophosphatidic acid (LPA). This enzyme utilizes acyl-phosphate as fatty acyl donor, but not acyl-CoA or acyl-ACP.</text>
</comment>
<name>F7XWS9_MIDMI</name>
<dbReference type="HOGENOM" id="CLU_081254_4_0_5"/>
<dbReference type="NCBIfam" id="TIGR00023">
    <property type="entry name" value="glycerol-3-phosphate 1-O-acyltransferase PlsY"/>
    <property type="match status" value="1"/>
</dbReference>
<gene>
    <name evidence="10" type="primary">plsY</name>
    <name evidence="11" type="ordered locus">midi_00840</name>
</gene>
<feature type="transmembrane region" description="Helical" evidence="10">
    <location>
        <begin position="12"/>
        <end position="31"/>
    </location>
</feature>
<evidence type="ECO:0000256" key="6">
    <source>
        <dbReference type="ARBA" id="ARBA00023098"/>
    </source>
</evidence>
<comment type="catalytic activity">
    <reaction evidence="10">
        <text>an acyl phosphate + sn-glycerol 3-phosphate = a 1-acyl-sn-glycero-3-phosphate + phosphate</text>
        <dbReference type="Rhea" id="RHEA:34075"/>
        <dbReference type="ChEBI" id="CHEBI:43474"/>
        <dbReference type="ChEBI" id="CHEBI:57597"/>
        <dbReference type="ChEBI" id="CHEBI:57970"/>
        <dbReference type="ChEBI" id="CHEBI:59918"/>
        <dbReference type="EC" id="2.3.1.275"/>
    </reaction>
</comment>
<dbReference type="PANTHER" id="PTHR30309">
    <property type="entry name" value="INNER MEMBRANE PROTEIN YGIH"/>
    <property type="match status" value="1"/>
</dbReference>
<keyword evidence="5 10" id="KW-1133">Transmembrane helix</keyword>
<dbReference type="STRING" id="696127.midi_00840"/>
<evidence type="ECO:0000256" key="3">
    <source>
        <dbReference type="ARBA" id="ARBA00022679"/>
    </source>
</evidence>
<accession>F7XWS9</accession>
<dbReference type="UniPathway" id="UPA00085"/>
<protein>
    <recommendedName>
        <fullName evidence="10">Glycerol-3-phosphate acyltransferase</fullName>
    </recommendedName>
    <alternativeName>
        <fullName evidence="10">Acyl-PO4 G3P acyltransferase</fullName>
    </alternativeName>
    <alternativeName>
        <fullName evidence="10">Acyl-phosphate--glycerol-3-phosphate acyltransferase</fullName>
    </alternativeName>
    <alternativeName>
        <fullName evidence="10">G3P acyltransferase</fullName>
        <shortName evidence="10">GPAT</shortName>
        <ecNumber evidence="10">2.3.1.275</ecNumber>
    </alternativeName>
    <alternativeName>
        <fullName evidence="10">Lysophosphatidic acid synthase</fullName>
        <shortName evidence="10">LPA synthase</shortName>
    </alternativeName>
</protein>
<dbReference type="EC" id="2.3.1.275" evidence="10"/>
<evidence type="ECO:0000256" key="4">
    <source>
        <dbReference type="ARBA" id="ARBA00022692"/>
    </source>
</evidence>
<keyword evidence="3 10" id="KW-0808">Transferase</keyword>
<proteinExistence type="inferred from homology"/>
<dbReference type="Pfam" id="PF02660">
    <property type="entry name" value="G3P_acyltransf"/>
    <property type="match status" value="1"/>
</dbReference>
<comment type="subunit">
    <text evidence="10">Probably interacts with PlsX.</text>
</comment>
<dbReference type="GO" id="GO:0043772">
    <property type="term" value="F:acyl-phosphate glycerol-3-phosphate acyltransferase activity"/>
    <property type="evidence" value="ECO:0007669"/>
    <property type="project" value="UniProtKB-UniRule"/>
</dbReference>
<sequence length="199" mass="21835">MQHLFSLGIVDFILIALISYFCGSIPFGLLVSKSFGTTDLRTKGSGNIGATNAWRVGGKKIGLLTFLFDTMKSFLPVLVFKHLFGTGVAALAGLFVIIGHMFPIWLSFKGGKGVASMFGLLFAATPQTAIISALIWLVTFKKFRVSATASLIAMSINSIASFFILDLFTAIVYLFLLLLIIFRHMDNINRLRNNKESKL</sequence>
<dbReference type="KEGG" id="mmn:midi_00840"/>
<keyword evidence="4 10" id="KW-0812">Transmembrane</keyword>
<dbReference type="HAMAP" id="MF_01043">
    <property type="entry name" value="PlsY"/>
    <property type="match status" value="1"/>
</dbReference>
<reference evidence="11 12" key="1">
    <citation type="journal article" date="2011" name="Mol. Biol. Evol.">
        <title>Phylogenomic evidence for the presence of a flagellum and cbb3 oxidase in the free-living mitochondrial ancestor.</title>
        <authorList>
            <person name="Sassera D."/>
            <person name="Lo N."/>
            <person name="Epis S."/>
            <person name="D'Auria G."/>
            <person name="Montagna M."/>
            <person name="Comandatore F."/>
            <person name="Horner D."/>
            <person name="Pereto J."/>
            <person name="Luciano A.M."/>
            <person name="Franciosi F."/>
            <person name="Ferri E."/>
            <person name="Crotti E."/>
            <person name="Bazzocchi C."/>
            <person name="Daffonchio D."/>
            <person name="Sacchi L."/>
            <person name="Moya A."/>
            <person name="Latorre A."/>
            <person name="Bandi C."/>
        </authorList>
    </citation>
    <scope>NUCLEOTIDE SEQUENCE [LARGE SCALE GENOMIC DNA]</scope>
    <source>
        <strain evidence="11 12">IricVA</strain>
    </source>
</reference>
<feature type="transmembrane region" description="Helical" evidence="10">
    <location>
        <begin position="118"/>
        <end position="139"/>
    </location>
</feature>
<keyword evidence="7 10" id="KW-0472">Membrane</keyword>
<dbReference type="PANTHER" id="PTHR30309:SF0">
    <property type="entry name" value="GLYCEROL-3-PHOSPHATE ACYLTRANSFERASE-RELATED"/>
    <property type="match status" value="1"/>
</dbReference>
<evidence type="ECO:0000313" key="11">
    <source>
        <dbReference type="EMBL" id="AEI89128.1"/>
    </source>
</evidence>
<comment type="similarity">
    <text evidence="10">Belongs to the PlsY family.</text>
</comment>